<comment type="caution">
    <text evidence="1">The sequence shown here is derived from an EMBL/GenBank/DDBJ whole genome shotgun (WGS) entry which is preliminary data.</text>
</comment>
<proteinExistence type="predicted"/>
<dbReference type="Proteomes" id="UP001255416">
    <property type="component" value="Unassembled WGS sequence"/>
</dbReference>
<gene>
    <name evidence="1" type="ORF">QO231_11925</name>
</gene>
<evidence type="ECO:0000313" key="2">
    <source>
        <dbReference type="Proteomes" id="UP001255416"/>
    </source>
</evidence>
<evidence type="ECO:0000313" key="1">
    <source>
        <dbReference type="EMBL" id="MDU9004557.1"/>
    </source>
</evidence>
<sequence>MIGYDMHRQSRRRFLEFGVTVGLTACLGAHGAMAENLAERAEIDKASDTVLQVLLASNAEAKTLSESALAMLIFPKVTETGLAGIGGKRGKGVLRENGKSIGYYRTTSLTFGAQMGFETHGYVAMFMKQIAIRDFTAKDDYEVTAESEITVMDESSSARTSLSGTNPGIVVFVFDEKGARLDLTVNGTKINRMDI</sequence>
<dbReference type="InterPro" id="IPR006311">
    <property type="entry name" value="TAT_signal"/>
</dbReference>
<evidence type="ECO:0008006" key="3">
    <source>
        <dbReference type="Google" id="ProtNLM"/>
    </source>
</evidence>
<dbReference type="EMBL" id="JASMWN010000008">
    <property type="protein sequence ID" value="MDU9004557.1"/>
    <property type="molecule type" value="Genomic_DNA"/>
</dbReference>
<reference evidence="2" key="1">
    <citation type="submission" date="2023-05" db="EMBL/GenBank/DDBJ databases">
        <title>Sedimentitalea sp. nov. JM2-8.</title>
        <authorList>
            <person name="Huang J."/>
        </authorList>
    </citation>
    <scope>NUCLEOTIDE SEQUENCE [LARGE SCALE GENOMIC DNA]</scope>
    <source>
        <strain evidence="2">KHS03</strain>
    </source>
</reference>
<name>A0ABU3VEF0_9RHOB</name>
<organism evidence="1 2">
    <name type="scientific">Sedimentitalea todarodis</name>
    <dbReference type="NCBI Taxonomy" id="1631240"/>
    <lineage>
        <taxon>Bacteria</taxon>
        <taxon>Pseudomonadati</taxon>
        <taxon>Pseudomonadota</taxon>
        <taxon>Alphaproteobacteria</taxon>
        <taxon>Rhodobacterales</taxon>
        <taxon>Paracoccaceae</taxon>
        <taxon>Sedimentitalea</taxon>
    </lineage>
</organism>
<keyword evidence="2" id="KW-1185">Reference proteome</keyword>
<protein>
    <recommendedName>
        <fullName evidence="3">Ysc84 actin-binding domain-containing protein</fullName>
    </recommendedName>
</protein>
<dbReference type="RefSeq" id="WP_316776370.1">
    <property type="nucleotide sequence ID" value="NZ_JASMWN010000008.1"/>
</dbReference>
<dbReference type="PROSITE" id="PS51318">
    <property type="entry name" value="TAT"/>
    <property type="match status" value="1"/>
</dbReference>
<accession>A0ABU3VEF0</accession>